<accession>A0A1Y5FCL0</accession>
<proteinExistence type="predicted"/>
<reference evidence="2" key="1">
    <citation type="journal article" date="2017" name="Proc. Natl. Acad. Sci. U.S.A.">
        <title>Simulation of Deepwater Horizon oil plume reveals substrate specialization within a complex community of hydrocarbon-degraders.</title>
        <authorList>
            <person name="Hu P."/>
            <person name="Dubinsky E.A."/>
            <person name="Probst A.J."/>
            <person name="Wang J."/>
            <person name="Sieber C.M.K."/>
            <person name="Tom L.M."/>
            <person name="Gardinali P."/>
            <person name="Banfield J.F."/>
            <person name="Atlas R.M."/>
            <person name="Andersen G.L."/>
        </authorList>
    </citation>
    <scope>NUCLEOTIDE SEQUENCE [LARGE SCALE GENOMIC DNA]</scope>
</reference>
<gene>
    <name evidence="1" type="ORF">A9Q84_09595</name>
</gene>
<dbReference type="EMBL" id="MAAO01000006">
    <property type="protein sequence ID" value="OUR96590.1"/>
    <property type="molecule type" value="Genomic_DNA"/>
</dbReference>
<dbReference type="Proteomes" id="UP000196531">
    <property type="component" value="Unassembled WGS sequence"/>
</dbReference>
<evidence type="ECO:0000313" key="1">
    <source>
        <dbReference type="EMBL" id="OUR96590.1"/>
    </source>
</evidence>
<dbReference type="AlphaFoldDB" id="A0A1Y5FCL0"/>
<name>A0A1Y5FCL0_9BACT</name>
<protein>
    <submittedName>
        <fullName evidence="1">Uncharacterized protein</fullName>
    </submittedName>
</protein>
<sequence length="390" mass="45176">MEKNLVNIDPERELKQVLHFSSEFNLYIAIKVLLKKDATPMRQSIYNHLLRVSLKKRILAGLYSLFPHSIQCLSIFAYTFLTCGKCPAADELDDKQFCFFENPSELKAVTEQFSSSHFQAIQVNFKVSRFLKNLQLVQLKDIIRIFKFINLLTKRFGLLYCARVTQLLIFSFFTNKNKDKVGVAYFSSDASPFSLGIISSLNYDTKTLYTPHGILPRSEHLLLFKESSFSTKYNFLNFQNQSLGMTHFLGEEFSPSFEKIEKKKLNIGIICSLTPNKEEILKLVKELSEQGHLVHVRAHPNQMGNWVEVLSNNFEPARYDLAICGNTGHTIKLLNNAIPVLYSSKLDYAPYDIYSLIEKKVLIDILHLNDVEFVLDFYNSHQWREQWKNI</sequence>
<evidence type="ECO:0000313" key="2">
    <source>
        <dbReference type="Proteomes" id="UP000196531"/>
    </source>
</evidence>
<comment type="caution">
    <text evidence="1">The sequence shown here is derived from an EMBL/GenBank/DDBJ whole genome shotgun (WGS) entry which is preliminary data.</text>
</comment>
<organism evidence="1 2">
    <name type="scientific">Halobacteriovorax marinus</name>
    <dbReference type="NCBI Taxonomy" id="97084"/>
    <lineage>
        <taxon>Bacteria</taxon>
        <taxon>Pseudomonadati</taxon>
        <taxon>Bdellovibrionota</taxon>
        <taxon>Bacteriovoracia</taxon>
        <taxon>Bacteriovoracales</taxon>
        <taxon>Halobacteriovoraceae</taxon>
        <taxon>Halobacteriovorax</taxon>
    </lineage>
</organism>